<evidence type="ECO:0000313" key="2">
    <source>
        <dbReference type="EMBL" id="KXK64679.1"/>
    </source>
</evidence>
<name>A0A136Q1Y0_9FIRM</name>
<dbReference type="EMBL" id="LSZW01000064">
    <property type="protein sequence ID" value="KXK64679.1"/>
    <property type="molecule type" value="Genomic_DNA"/>
</dbReference>
<sequence length="39" mass="4358">MSCFIYIKKLFLGRKKPPGEGKCACAHSPPSGRRIPLNR</sequence>
<keyword evidence="3" id="KW-1185">Reference proteome</keyword>
<dbReference type="AlphaFoldDB" id="A0A136Q1Y0"/>
<proteinExistence type="predicted"/>
<evidence type="ECO:0000256" key="1">
    <source>
        <dbReference type="SAM" id="MobiDB-lite"/>
    </source>
</evidence>
<feature type="region of interest" description="Disordered" evidence="1">
    <location>
        <begin position="17"/>
        <end position="39"/>
    </location>
</feature>
<dbReference type="Proteomes" id="UP000070366">
    <property type="component" value="Unassembled WGS sequence"/>
</dbReference>
<reference evidence="2 3" key="1">
    <citation type="submission" date="2016-02" db="EMBL/GenBank/DDBJ databases">
        <authorList>
            <person name="Wen L."/>
            <person name="He K."/>
            <person name="Yang H."/>
        </authorList>
    </citation>
    <scope>NUCLEOTIDE SEQUENCE [LARGE SCALE GENOMIC DNA]</scope>
    <source>
        <strain evidence="2 3">DSM 22607</strain>
    </source>
</reference>
<accession>A0A136Q1Y0</accession>
<protein>
    <submittedName>
        <fullName evidence="2">Uncharacterized protein</fullName>
    </submittedName>
</protein>
<organism evidence="2 3">
    <name type="scientific">Christensenella minuta</name>
    <dbReference type="NCBI Taxonomy" id="626937"/>
    <lineage>
        <taxon>Bacteria</taxon>
        <taxon>Bacillati</taxon>
        <taxon>Bacillota</taxon>
        <taxon>Clostridia</taxon>
        <taxon>Christensenellales</taxon>
        <taxon>Christensenellaceae</taxon>
        <taxon>Christensenella</taxon>
    </lineage>
</organism>
<comment type="caution">
    <text evidence="2">The sequence shown here is derived from an EMBL/GenBank/DDBJ whole genome shotgun (WGS) entry which is preliminary data.</text>
</comment>
<evidence type="ECO:0000313" key="3">
    <source>
        <dbReference type="Proteomes" id="UP000070366"/>
    </source>
</evidence>
<gene>
    <name evidence="2" type="ORF">HMPREF3293_02759</name>
</gene>